<accession>A0A8S5PW56</accession>
<evidence type="ECO:0000256" key="1">
    <source>
        <dbReference type="SAM" id="MobiDB-lite"/>
    </source>
</evidence>
<dbReference type="EMBL" id="BK015529">
    <property type="protein sequence ID" value="DAE11271.1"/>
    <property type="molecule type" value="Genomic_DNA"/>
</dbReference>
<proteinExistence type="predicted"/>
<feature type="compositionally biased region" description="Basic residues" evidence="1">
    <location>
        <begin position="33"/>
        <end position="45"/>
    </location>
</feature>
<sequence length="45" mass="5254">MMQNCIPQAAERSLHHPGYLPSCQWPQGDQTTHHRLQPRHIKPVK</sequence>
<name>A0A8S5PW56_9CAUD</name>
<evidence type="ECO:0000313" key="2">
    <source>
        <dbReference type="EMBL" id="DAE11271.1"/>
    </source>
</evidence>
<protein>
    <submittedName>
        <fullName evidence="2">Uncharacterized protein</fullName>
    </submittedName>
</protein>
<reference evidence="2" key="1">
    <citation type="journal article" date="2021" name="Proc. Natl. Acad. Sci. U.S.A.">
        <title>A Catalog of Tens of Thousands of Viruses from Human Metagenomes Reveals Hidden Associations with Chronic Diseases.</title>
        <authorList>
            <person name="Tisza M.J."/>
            <person name="Buck C.B."/>
        </authorList>
    </citation>
    <scope>NUCLEOTIDE SEQUENCE</scope>
    <source>
        <strain evidence="2">CtFbF42</strain>
    </source>
</reference>
<organism evidence="2">
    <name type="scientific">Podoviridae sp. ctFbF42</name>
    <dbReference type="NCBI Taxonomy" id="2825233"/>
    <lineage>
        <taxon>Viruses</taxon>
        <taxon>Duplodnaviria</taxon>
        <taxon>Heunggongvirae</taxon>
        <taxon>Uroviricota</taxon>
        <taxon>Caudoviricetes</taxon>
    </lineage>
</organism>
<feature type="region of interest" description="Disordered" evidence="1">
    <location>
        <begin position="1"/>
        <end position="45"/>
    </location>
</feature>